<dbReference type="EMBL" id="BTGU01000035">
    <property type="protein sequence ID" value="GMN50829.1"/>
    <property type="molecule type" value="Genomic_DNA"/>
</dbReference>
<dbReference type="Proteomes" id="UP001187192">
    <property type="component" value="Unassembled WGS sequence"/>
</dbReference>
<evidence type="ECO:0000313" key="3">
    <source>
        <dbReference type="EMBL" id="GMN50829.1"/>
    </source>
</evidence>
<evidence type="ECO:0000256" key="2">
    <source>
        <dbReference type="SAM" id="Phobius"/>
    </source>
</evidence>
<comment type="caution">
    <text evidence="3">The sequence shown here is derived from an EMBL/GenBank/DDBJ whole genome shotgun (WGS) entry which is preliminary data.</text>
</comment>
<reference evidence="3" key="1">
    <citation type="submission" date="2023-07" db="EMBL/GenBank/DDBJ databases">
        <title>draft genome sequence of fig (Ficus carica).</title>
        <authorList>
            <person name="Takahashi T."/>
            <person name="Nishimura K."/>
        </authorList>
    </citation>
    <scope>NUCLEOTIDE SEQUENCE</scope>
</reference>
<accession>A0AA88DJI4</accession>
<evidence type="ECO:0000256" key="1">
    <source>
        <dbReference type="SAM" id="MobiDB-lite"/>
    </source>
</evidence>
<feature type="compositionally biased region" description="Basic and acidic residues" evidence="1">
    <location>
        <begin position="451"/>
        <end position="462"/>
    </location>
</feature>
<dbReference type="PANTHER" id="PTHR36888:SF2">
    <property type="entry name" value="TETRATRICOPEPTIDE REPEAT (TPR)-LIKE SUPERFAMILY PROTEIN"/>
    <property type="match status" value="1"/>
</dbReference>
<dbReference type="SUPFAM" id="SSF48452">
    <property type="entry name" value="TPR-like"/>
    <property type="match status" value="1"/>
</dbReference>
<protein>
    <submittedName>
        <fullName evidence="3">Uncharacterized protein</fullName>
    </submittedName>
</protein>
<sequence length="737" mass="83272">MKTLISPNLTINRWKPHFSCSVFLFNFPSLSRENRKFFDFSRGKRPCRPGGLLRLSFVRANCVSEPASYGGWDNLVLFGDSDRSGEAEAEANQFRNFLVSVGVDDKKHIFSFILGLLCALAISRVRVSSIVVFPASLLVFALGFSFGLVRGGGIGELNYGGNKRRAKDEIFRVYVEKFRNLVEAVDDFDDKVSNLRRKIQKAIDSREITVGDLEEYTNVLESVTLSASNARNVIEVSSDNLGSVILAENQKSSKRKKELGEIGYDFFQSIGGLFKENLVDPKPTKVKNNVKRETVENDRTRDSNLVPSIKETVLNHGNKPRANYVVSQVSSNELPFDEDGYGRIRNGKSRSEEISRYRNRINYSEEYGYESKRLQLMNNHRISLKMDRNNQIDTWESNDNLLESVNFSVRMKHTETEASFLQEQKLEKSDDNYRSSHVEEESEYSVNGSPLREDSANGKDNFHVAGQLSGHESEVPSPSSSSISDDVVFDRYLTEANDLLQQAKQFMRDGREKDRAEIVLYKSAKLLSNAIAMKPASLLAVGQLGNTYLLHGELKLRISRELRTLLYSSSPSSVGKWDRLHDQMGKRSEITSGLINACEECEELLVEAGRKYRMALSIDGNDVRALYNWGLALNFRAQLIADIGPEAAFDADRVFMAAIDKFNAMMSKGNVHAPDALFRWGMVLQQRSRLRPSKSKEKVKLLQQAKRLYEDALGMDVNNVQVREALSTCISELSSRY</sequence>
<keyword evidence="4" id="KW-1185">Reference proteome</keyword>
<dbReference type="InterPro" id="IPR011990">
    <property type="entry name" value="TPR-like_helical_dom_sf"/>
</dbReference>
<keyword evidence="2" id="KW-0812">Transmembrane</keyword>
<keyword evidence="2" id="KW-0472">Membrane</keyword>
<keyword evidence="2" id="KW-1133">Transmembrane helix</keyword>
<dbReference type="AlphaFoldDB" id="A0AA88DJI4"/>
<proteinExistence type="predicted"/>
<dbReference type="PANTHER" id="PTHR36888">
    <property type="entry name" value="TETRATRICOPEPTIDE-LIKE HELICAL DOMAIN-CONTAINING PROTEIN-RELATED"/>
    <property type="match status" value="1"/>
</dbReference>
<evidence type="ECO:0000313" key="4">
    <source>
        <dbReference type="Proteomes" id="UP001187192"/>
    </source>
</evidence>
<feature type="compositionally biased region" description="Basic and acidic residues" evidence="1">
    <location>
        <begin position="424"/>
        <end position="439"/>
    </location>
</feature>
<dbReference type="Gene3D" id="1.25.40.10">
    <property type="entry name" value="Tetratricopeptide repeat domain"/>
    <property type="match status" value="1"/>
</dbReference>
<feature type="transmembrane region" description="Helical" evidence="2">
    <location>
        <begin position="131"/>
        <end position="149"/>
    </location>
</feature>
<dbReference type="Gramene" id="FCD_00012631-RA">
    <property type="protein sequence ID" value="FCD_00012631-RA:cds"/>
    <property type="gene ID" value="FCD_00012631"/>
</dbReference>
<gene>
    <name evidence="3" type="ORF">TIFTF001_019980</name>
</gene>
<name>A0AA88DJI4_FICCA</name>
<organism evidence="3 4">
    <name type="scientific">Ficus carica</name>
    <name type="common">Common fig</name>
    <dbReference type="NCBI Taxonomy" id="3494"/>
    <lineage>
        <taxon>Eukaryota</taxon>
        <taxon>Viridiplantae</taxon>
        <taxon>Streptophyta</taxon>
        <taxon>Embryophyta</taxon>
        <taxon>Tracheophyta</taxon>
        <taxon>Spermatophyta</taxon>
        <taxon>Magnoliopsida</taxon>
        <taxon>eudicotyledons</taxon>
        <taxon>Gunneridae</taxon>
        <taxon>Pentapetalae</taxon>
        <taxon>rosids</taxon>
        <taxon>fabids</taxon>
        <taxon>Rosales</taxon>
        <taxon>Moraceae</taxon>
        <taxon>Ficeae</taxon>
        <taxon>Ficus</taxon>
    </lineage>
</organism>
<feature type="region of interest" description="Disordered" evidence="1">
    <location>
        <begin position="424"/>
        <end position="464"/>
    </location>
</feature>